<reference evidence="1 2" key="1">
    <citation type="submission" date="2018-08" db="EMBL/GenBank/DDBJ databases">
        <title>Recombination of ecologically and evolutionarily significant loci maintains genetic cohesion in the Pseudomonas syringae species complex.</title>
        <authorList>
            <person name="Dillon M."/>
            <person name="Thakur S."/>
            <person name="Almeida R.N.D."/>
            <person name="Weir B.S."/>
            <person name="Guttman D.S."/>
        </authorList>
    </citation>
    <scope>NUCLEOTIDE SEQUENCE [LARGE SCALE GENOMIC DNA]</scope>
    <source>
        <strain evidence="1 2">ICMP 3883</strain>
    </source>
</reference>
<dbReference type="NCBIfam" id="NF041264">
    <property type="entry name" value="MobA"/>
    <property type="match status" value="1"/>
</dbReference>
<comment type="caution">
    <text evidence="1">The sequence shown here is derived from an EMBL/GenBank/DDBJ whole genome shotgun (WGS) entry which is preliminary data.</text>
</comment>
<name>A0A3M2VSL6_PSESI</name>
<dbReference type="AlphaFoldDB" id="A0A3M2VSL6"/>
<organism evidence="1 2">
    <name type="scientific">Pseudomonas syringae pv. ribicola</name>
    <dbReference type="NCBI Taxonomy" id="55398"/>
    <lineage>
        <taxon>Bacteria</taxon>
        <taxon>Pseudomonadati</taxon>
        <taxon>Pseudomonadota</taxon>
        <taxon>Gammaproteobacteria</taxon>
        <taxon>Pseudomonadales</taxon>
        <taxon>Pseudomonadaceae</taxon>
        <taxon>Pseudomonas</taxon>
    </lineage>
</organism>
<evidence type="ECO:0008006" key="3">
    <source>
        <dbReference type="Google" id="ProtNLM"/>
    </source>
</evidence>
<evidence type="ECO:0000313" key="1">
    <source>
        <dbReference type="EMBL" id="RML42257.1"/>
    </source>
</evidence>
<dbReference type="InterPro" id="IPR053842">
    <property type="entry name" value="NikA-like"/>
</dbReference>
<gene>
    <name evidence="1" type="ORF">ALQ95_200041</name>
</gene>
<accession>A0A3M2VSL6</accession>
<sequence length="99" mass="11303">MSMNEQRRTKWLPSVRCFEHEEAAVREKAYDCGKSTGQFMLAAALGRRTQSKIDSHILNELRRLAGLQKHLFKESGGMHSKEYAEILVEVKAAIVRLSK</sequence>
<dbReference type="Proteomes" id="UP000280292">
    <property type="component" value="Unassembled WGS sequence"/>
</dbReference>
<dbReference type="Pfam" id="PF21983">
    <property type="entry name" value="NikA-like"/>
    <property type="match status" value="1"/>
</dbReference>
<dbReference type="EMBL" id="RBNR01000220">
    <property type="protein sequence ID" value="RML42257.1"/>
    <property type="molecule type" value="Genomic_DNA"/>
</dbReference>
<dbReference type="InterPro" id="IPR047751">
    <property type="entry name" value="MobA-like"/>
</dbReference>
<protein>
    <recommendedName>
        <fullName evidence="3">Mobilization protein MobB</fullName>
    </recommendedName>
</protein>
<evidence type="ECO:0000313" key="2">
    <source>
        <dbReference type="Proteomes" id="UP000280292"/>
    </source>
</evidence>
<proteinExistence type="predicted"/>